<accession>A0A2T3JVZ2</accession>
<evidence type="ECO:0000256" key="1">
    <source>
        <dbReference type="SAM" id="Phobius"/>
    </source>
</evidence>
<dbReference type="EMBL" id="PYMO01000002">
    <property type="protein sequence ID" value="PSU26838.1"/>
    <property type="molecule type" value="Genomic_DNA"/>
</dbReference>
<keyword evidence="1" id="KW-0812">Transmembrane</keyword>
<feature type="transmembrane region" description="Helical" evidence="1">
    <location>
        <begin position="7"/>
        <end position="30"/>
    </location>
</feature>
<sequence>MDVKRSWGFISITLGVISLLWGVVSLSGVVGQEHVFAEMGSFVTMTGSDLYNSTYTENMLAAERHKNFIVLLTGVVMAIIGSLLMRMRLFKL</sequence>
<keyword evidence="1" id="KW-0472">Membrane</keyword>
<keyword evidence="1" id="KW-1133">Transmembrane helix</keyword>
<dbReference type="AlphaFoldDB" id="A0A2T3JVZ2"/>
<reference evidence="4 5" key="1">
    <citation type="submission" date="2018-03" db="EMBL/GenBank/DDBJ databases">
        <title>Whole genome sequencing of Histamine producing bacteria.</title>
        <authorList>
            <person name="Butler K."/>
        </authorList>
    </citation>
    <scope>NUCLEOTIDE SEQUENCE [LARGE SCALE GENOMIC DNA]</scope>
    <source>
        <strain evidence="3 5">FS-6.1</strain>
        <strain evidence="2 4">FS-6.2</strain>
    </source>
</reference>
<dbReference type="EMBL" id="PYMP01000002">
    <property type="protein sequence ID" value="PSU53503.1"/>
    <property type="molecule type" value="Genomic_DNA"/>
</dbReference>
<evidence type="ECO:0000313" key="2">
    <source>
        <dbReference type="EMBL" id="PSU26838.1"/>
    </source>
</evidence>
<organism evidence="3 5">
    <name type="scientific">Photobacterium phosphoreum</name>
    <dbReference type="NCBI Taxonomy" id="659"/>
    <lineage>
        <taxon>Bacteria</taxon>
        <taxon>Pseudomonadati</taxon>
        <taxon>Pseudomonadota</taxon>
        <taxon>Gammaproteobacteria</taxon>
        <taxon>Vibrionales</taxon>
        <taxon>Vibrionaceae</taxon>
        <taxon>Photobacterium</taxon>
    </lineage>
</organism>
<name>A0A2T3JVZ2_PHOPO</name>
<evidence type="ECO:0000313" key="5">
    <source>
        <dbReference type="Proteomes" id="UP000241618"/>
    </source>
</evidence>
<comment type="caution">
    <text evidence="3">The sequence shown here is derived from an EMBL/GenBank/DDBJ whole genome shotgun (WGS) entry which is preliminary data.</text>
</comment>
<protein>
    <submittedName>
        <fullName evidence="3">Molybdenum cofactor biosynthesis protein</fullName>
    </submittedName>
</protein>
<dbReference type="RefSeq" id="WP_107191890.1">
    <property type="nucleotide sequence ID" value="NZ_PYMN01000051.1"/>
</dbReference>
<gene>
    <name evidence="3" type="ORF">C9J18_03555</name>
    <name evidence="2" type="ORF">CTM96_04535</name>
</gene>
<keyword evidence="4" id="KW-1185">Reference proteome</keyword>
<dbReference type="Proteomes" id="UP000241405">
    <property type="component" value="Unassembled WGS sequence"/>
</dbReference>
<evidence type="ECO:0000313" key="3">
    <source>
        <dbReference type="EMBL" id="PSU53503.1"/>
    </source>
</evidence>
<proteinExistence type="predicted"/>
<evidence type="ECO:0000313" key="4">
    <source>
        <dbReference type="Proteomes" id="UP000241405"/>
    </source>
</evidence>
<dbReference type="Proteomes" id="UP000241618">
    <property type="component" value="Unassembled WGS sequence"/>
</dbReference>
<feature type="transmembrane region" description="Helical" evidence="1">
    <location>
        <begin position="68"/>
        <end position="85"/>
    </location>
</feature>